<dbReference type="InterPro" id="IPR015795">
    <property type="entry name" value="Pyrv_Knase_C"/>
</dbReference>
<dbReference type="InterPro" id="IPR036918">
    <property type="entry name" value="Pyrv_Knase_C_sf"/>
</dbReference>
<evidence type="ECO:0000313" key="17">
    <source>
        <dbReference type="Proteomes" id="UP000002601"/>
    </source>
</evidence>
<evidence type="ECO:0000256" key="5">
    <source>
        <dbReference type="ARBA" id="ARBA00022723"/>
    </source>
</evidence>
<dbReference type="RefSeq" id="WP_015852402.1">
    <property type="nucleotide sequence ID" value="NC_012881.1"/>
</dbReference>
<evidence type="ECO:0000259" key="15">
    <source>
        <dbReference type="Pfam" id="PF02887"/>
    </source>
</evidence>
<dbReference type="InterPro" id="IPR040442">
    <property type="entry name" value="Pyrv_kinase-like_dom_sf"/>
</dbReference>
<dbReference type="GO" id="GO:0000287">
    <property type="term" value="F:magnesium ion binding"/>
    <property type="evidence" value="ECO:0007669"/>
    <property type="project" value="UniProtKB-UniRule"/>
</dbReference>
<dbReference type="SUPFAM" id="SSF50800">
    <property type="entry name" value="PK beta-barrel domain-like"/>
    <property type="match status" value="1"/>
</dbReference>
<feature type="domain" description="Pyruvate kinase barrel" evidence="14">
    <location>
        <begin position="2"/>
        <end position="326"/>
    </location>
</feature>
<dbReference type="AlphaFoldDB" id="C6BY56"/>
<dbReference type="OrthoDB" id="9812123at2"/>
<evidence type="ECO:0000256" key="8">
    <source>
        <dbReference type="ARBA" id="ARBA00022840"/>
    </source>
</evidence>
<keyword evidence="8" id="KW-0067">ATP-binding</keyword>
<reference evidence="16 17" key="1">
    <citation type="submission" date="2009-06" db="EMBL/GenBank/DDBJ databases">
        <title>Complete sequence of Desulfovibrio salexigens DSM 2638.</title>
        <authorList>
            <consortium name="US DOE Joint Genome Institute"/>
            <person name="Lucas S."/>
            <person name="Copeland A."/>
            <person name="Lapidus A."/>
            <person name="Glavina del Rio T."/>
            <person name="Tice H."/>
            <person name="Bruce D."/>
            <person name="Goodwin L."/>
            <person name="Pitluck S."/>
            <person name="Munk A.C."/>
            <person name="Brettin T."/>
            <person name="Detter J.C."/>
            <person name="Han C."/>
            <person name="Tapia R."/>
            <person name="Larimer F."/>
            <person name="Land M."/>
            <person name="Hauser L."/>
            <person name="Kyrpides N."/>
            <person name="Anderson I."/>
            <person name="Wall J.D."/>
            <person name="Arkin A.P."/>
            <person name="Dehal P."/>
            <person name="Chivian D."/>
            <person name="Giles B."/>
            <person name="Hazen T.C."/>
        </authorList>
    </citation>
    <scope>NUCLEOTIDE SEQUENCE [LARGE SCALE GENOMIC DNA]</scope>
    <source>
        <strain evidence="17">ATCC 14822 / DSM 2638 / NCIMB 8403 / VKM B-1763</strain>
    </source>
</reference>
<evidence type="ECO:0000313" key="16">
    <source>
        <dbReference type="EMBL" id="ACS80586.1"/>
    </source>
</evidence>
<sequence>MRTKVVATLGPGSSNVETITKMVQNGVRILRLNFSHSDAESFKPVIAMIRQVEKELSIPLTIMGDLCGPKIRVGVIENAPLDIDSRAYVYLGLPDVADKAKDLPFIPLDQPELLQGLEDGMEVSLSDGMLQFFVTETLEKDRLYKLQAQNAGLLASKKGITFPGKHIALPAFTEKDKVDLAGCIEIGVDAIAMSFVQTAQDVQDVLDAMNKHGVVLPIIAKIERQNAVENIESILELASGIMVARGDLGLECKLSTVPVIQKKLIRAARHAQKPVIVATQMMLSMVKNPIPTRAEANDVANAIMDGADCCMLSEETAIGAYPAEAVGYIKEIAEGTEPYYLERIKGPYKPADELVSNPVKYLSYSACLLAQDIDSPAIICHSSSGSSARIVCSRRPAQPVYCLTPDKSVPAYLNFFWGISPIITESKLTNHRDRLVEFLEANDKFEKGEGYILVSGQPTPGQTMPKTNEVKLYYK</sequence>
<dbReference type="InterPro" id="IPR015793">
    <property type="entry name" value="Pyrv_Knase_brl"/>
</dbReference>
<comment type="similarity">
    <text evidence="2 13">Belongs to the pyruvate kinase family.</text>
</comment>
<gene>
    <name evidence="16" type="ordered locus">Desal_2530</name>
</gene>
<keyword evidence="17" id="KW-1185">Reference proteome</keyword>
<dbReference type="NCBIfam" id="NF004491">
    <property type="entry name" value="PRK05826.1"/>
    <property type="match status" value="1"/>
</dbReference>
<keyword evidence="7 13" id="KW-0418">Kinase</keyword>
<dbReference type="GO" id="GO:0005524">
    <property type="term" value="F:ATP binding"/>
    <property type="evidence" value="ECO:0007669"/>
    <property type="project" value="UniProtKB-KW"/>
</dbReference>
<proteinExistence type="inferred from homology"/>
<evidence type="ECO:0000256" key="11">
    <source>
        <dbReference type="ARBA" id="ARBA00023317"/>
    </source>
</evidence>
<evidence type="ECO:0000256" key="7">
    <source>
        <dbReference type="ARBA" id="ARBA00022777"/>
    </source>
</evidence>
<dbReference type="EMBL" id="CP001649">
    <property type="protein sequence ID" value="ACS80586.1"/>
    <property type="molecule type" value="Genomic_DNA"/>
</dbReference>
<dbReference type="HOGENOM" id="CLU_015439_0_2_7"/>
<evidence type="ECO:0000256" key="6">
    <source>
        <dbReference type="ARBA" id="ARBA00022741"/>
    </source>
</evidence>
<name>C6BY56_MARSD</name>
<keyword evidence="4 13" id="KW-0808">Transferase</keyword>
<dbReference type="eggNOG" id="COG0469">
    <property type="taxonomic scope" value="Bacteria"/>
</dbReference>
<dbReference type="Proteomes" id="UP000002601">
    <property type="component" value="Chromosome"/>
</dbReference>
<evidence type="ECO:0000256" key="10">
    <source>
        <dbReference type="ARBA" id="ARBA00023152"/>
    </source>
</evidence>
<organism evidence="16 17">
    <name type="scientific">Maridesulfovibrio salexigens (strain ATCC 14822 / DSM 2638 / NCIMB 8403 / VKM B-1763)</name>
    <name type="common">Desulfovibrio salexigens</name>
    <dbReference type="NCBI Taxonomy" id="526222"/>
    <lineage>
        <taxon>Bacteria</taxon>
        <taxon>Pseudomonadati</taxon>
        <taxon>Thermodesulfobacteriota</taxon>
        <taxon>Desulfovibrionia</taxon>
        <taxon>Desulfovibrionales</taxon>
        <taxon>Desulfovibrionaceae</taxon>
        <taxon>Maridesulfovibrio</taxon>
    </lineage>
</organism>
<dbReference type="SUPFAM" id="SSF51621">
    <property type="entry name" value="Phosphoenolpyruvate/pyruvate domain"/>
    <property type="match status" value="1"/>
</dbReference>
<dbReference type="InterPro" id="IPR015813">
    <property type="entry name" value="Pyrv/PenolPyrv_kinase-like_dom"/>
</dbReference>
<dbReference type="PRINTS" id="PR01050">
    <property type="entry name" value="PYRUVTKNASE"/>
</dbReference>
<dbReference type="Gene3D" id="2.40.33.10">
    <property type="entry name" value="PK beta-barrel domain-like"/>
    <property type="match status" value="1"/>
</dbReference>
<dbReference type="Gene3D" id="3.40.1380.20">
    <property type="entry name" value="Pyruvate kinase, C-terminal domain"/>
    <property type="match status" value="1"/>
</dbReference>
<dbReference type="Gene3D" id="3.20.20.60">
    <property type="entry name" value="Phosphoenolpyruvate-binding domains"/>
    <property type="match status" value="1"/>
</dbReference>
<dbReference type="Pfam" id="PF02887">
    <property type="entry name" value="PK_C"/>
    <property type="match status" value="1"/>
</dbReference>
<dbReference type="InterPro" id="IPR011037">
    <property type="entry name" value="Pyrv_Knase-like_insert_dom_sf"/>
</dbReference>
<evidence type="ECO:0000256" key="12">
    <source>
        <dbReference type="NCBIfam" id="TIGR01064"/>
    </source>
</evidence>
<keyword evidence="11 16" id="KW-0670">Pyruvate</keyword>
<evidence type="ECO:0000256" key="3">
    <source>
        <dbReference type="ARBA" id="ARBA00012142"/>
    </source>
</evidence>
<dbReference type="KEGG" id="dsa:Desal_2530"/>
<evidence type="ECO:0000256" key="13">
    <source>
        <dbReference type="RuleBase" id="RU000504"/>
    </source>
</evidence>
<protein>
    <recommendedName>
        <fullName evidence="3 12">Pyruvate kinase</fullName>
        <ecNumber evidence="3 12">2.7.1.40</ecNumber>
    </recommendedName>
</protein>
<evidence type="ECO:0000256" key="9">
    <source>
        <dbReference type="ARBA" id="ARBA00022842"/>
    </source>
</evidence>
<keyword evidence="5" id="KW-0479">Metal-binding</keyword>
<accession>C6BY56</accession>
<dbReference type="PANTHER" id="PTHR11817">
    <property type="entry name" value="PYRUVATE KINASE"/>
    <property type="match status" value="1"/>
</dbReference>
<dbReference type="EC" id="2.7.1.40" evidence="3 12"/>
<dbReference type="InterPro" id="IPR015806">
    <property type="entry name" value="Pyrv_Knase_insert_dom_sf"/>
</dbReference>
<dbReference type="SUPFAM" id="SSF52935">
    <property type="entry name" value="PK C-terminal domain-like"/>
    <property type="match status" value="1"/>
</dbReference>
<evidence type="ECO:0000256" key="2">
    <source>
        <dbReference type="ARBA" id="ARBA00008663"/>
    </source>
</evidence>
<keyword evidence="10 13" id="KW-0324">Glycolysis</keyword>
<comment type="catalytic activity">
    <reaction evidence="13">
        <text>pyruvate + ATP = phosphoenolpyruvate + ADP + H(+)</text>
        <dbReference type="Rhea" id="RHEA:18157"/>
        <dbReference type="ChEBI" id="CHEBI:15361"/>
        <dbReference type="ChEBI" id="CHEBI:15378"/>
        <dbReference type="ChEBI" id="CHEBI:30616"/>
        <dbReference type="ChEBI" id="CHEBI:58702"/>
        <dbReference type="ChEBI" id="CHEBI:456216"/>
        <dbReference type="EC" id="2.7.1.40"/>
    </reaction>
</comment>
<evidence type="ECO:0000256" key="1">
    <source>
        <dbReference type="ARBA" id="ARBA00004997"/>
    </source>
</evidence>
<dbReference type="UniPathway" id="UPA00109">
    <property type="reaction ID" value="UER00188"/>
</dbReference>
<dbReference type="NCBIfam" id="TIGR01064">
    <property type="entry name" value="pyruv_kin"/>
    <property type="match status" value="1"/>
</dbReference>
<dbReference type="InterPro" id="IPR001697">
    <property type="entry name" value="Pyr_Knase"/>
</dbReference>
<keyword evidence="9 13" id="KW-0460">Magnesium</keyword>
<dbReference type="GO" id="GO:0004743">
    <property type="term" value="F:pyruvate kinase activity"/>
    <property type="evidence" value="ECO:0007669"/>
    <property type="project" value="UniProtKB-UniRule"/>
</dbReference>
<feature type="domain" description="Pyruvate kinase C-terminal" evidence="15">
    <location>
        <begin position="363"/>
        <end position="461"/>
    </location>
</feature>
<evidence type="ECO:0000256" key="4">
    <source>
        <dbReference type="ARBA" id="ARBA00022679"/>
    </source>
</evidence>
<dbReference type="GO" id="GO:0016301">
    <property type="term" value="F:kinase activity"/>
    <property type="evidence" value="ECO:0007669"/>
    <property type="project" value="UniProtKB-KW"/>
</dbReference>
<evidence type="ECO:0000259" key="14">
    <source>
        <dbReference type="Pfam" id="PF00224"/>
    </source>
</evidence>
<dbReference type="Pfam" id="PF00224">
    <property type="entry name" value="PK"/>
    <property type="match status" value="1"/>
</dbReference>
<keyword evidence="6" id="KW-0547">Nucleotide-binding</keyword>
<comment type="pathway">
    <text evidence="1 13">Carbohydrate degradation; glycolysis; pyruvate from D-glyceraldehyde 3-phosphate: step 5/5.</text>
</comment>
<dbReference type="STRING" id="526222.Desal_2530"/>
<dbReference type="GO" id="GO:0030955">
    <property type="term" value="F:potassium ion binding"/>
    <property type="evidence" value="ECO:0007669"/>
    <property type="project" value="UniProtKB-UniRule"/>
</dbReference>